<feature type="compositionally biased region" description="Basic residues" evidence="2">
    <location>
        <begin position="202"/>
        <end position="216"/>
    </location>
</feature>
<keyword evidence="1" id="KW-0175">Coiled coil</keyword>
<dbReference type="AlphaFoldDB" id="A0A7R9PNW5"/>
<feature type="coiled-coil region" evidence="1">
    <location>
        <begin position="55"/>
        <end position="86"/>
    </location>
</feature>
<protein>
    <submittedName>
        <fullName evidence="3">Uncharacterized protein</fullName>
    </submittedName>
</protein>
<proteinExistence type="predicted"/>
<evidence type="ECO:0000313" key="3">
    <source>
        <dbReference type="EMBL" id="CAD7599831.1"/>
    </source>
</evidence>
<name>A0A7R9PNW5_TIMGE</name>
<evidence type="ECO:0000256" key="2">
    <source>
        <dbReference type="SAM" id="MobiDB-lite"/>
    </source>
</evidence>
<sequence length="251" mass="28385">MPLRLRNNSAAFPPTDWIFTVVIALLKLKLCWNGTMKHIAFRFREAAYDNVLNAKRAAKLRRQSLNSRFKKLRDDLEAREKKAEEAAKYNKHTNIGPRTCEEILKFKIFGLSLVNGALWWARFEHDGSGQSISCHDYVWLCCCSSLRLVVQDSGMVKRVISKHHSEKLKSLKDSVLLLAVVASSSQLCGWITNSSLVQKTQKLRRKNNTPATKRKRELTPDEDAAPLPVNASCSRTCVSTTSCNNACECLM</sequence>
<gene>
    <name evidence="3" type="ORF">TGEB3V08_LOCUS7455</name>
</gene>
<feature type="region of interest" description="Disordered" evidence="2">
    <location>
        <begin position="202"/>
        <end position="223"/>
    </location>
</feature>
<accession>A0A7R9PNW5</accession>
<dbReference type="EMBL" id="OE842374">
    <property type="protein sequence ID" value="CAD7599831.1"/>
    <property type="molecule type" value="Genomic_DNA"/>
</dbReference>
<organism evidence="3">
    <name type="scientific">Timema genevievae</name>
    <name type="common">Walking stick</name>
    <dbReference type="NCBI Taxonomy" id="629358"/>
    <lineage>
        <taxon>Eukaryota</taxon>
        <taxon>Metazoa</taxon>
        <taxon>Ecdysozoa</taxon>
        <taxon>Arthropoda</taxon>
        <taxon>Hexapoda</taxon>
        <taxon>Insecta</taxon>
        <taxon>Pterygota</taxon>
        <taxon>Neoptera</taxon>
        <taxon>Polyneoptera</taxon>
        <taxon>Phasmatodea</taxon>
        <taxon>Timematodea</taxon>
        <taxon>Timematoidea</taxon>
        <taxon>Timematidae</taxon>
        <taxon>Timema</taxon>
    </lineage>
</organism>
<reference evidence="3" key="1">
    <citation type="submission" date="2020-11" db="EMBL/GenBank/DDBJ databases">
        <authorList>
            <person name="Tran Van P."/>
        </authorList>
    </citation>
    <scope>NUCLEOTIDE SEQUENCE</scope>
</reference>
<evidence type="ECO:0000256" key="1">
    <source>
        <dbReference type="SAM" id="Coils"/>
    </source>
</evidence>